<dbReference type="Pfam" id="PF20244">
    <property type="entry name" value="DUF6599"/>
    <property type="match status" value="1"/>
</dbReference>
<name>A0A855X3L7_9BACT</name>
<reference evidence="1 2" key="1">
    <citation type="journal article" date="2018" name="ISME J.">
        <title>A methanotrophic archaeon couples anaerobic oxidation of methane to Fe(III) reduction.</title>
        <authorList>
            <person name="Cai C."/>
            <person name="Leu A.O."/>
            <person name="Xie G.J."/>
            <person name="Guo J."/>
            <person name="Feng Y."/>
            <person name="Zhao J.X."/>
            <person name="Tyson G.W."/>
            <person name="Yuan Z."/>
            <person name="Hu S."/>
        </authorList>
    </citation>
    <scope>NUCLEOTIDE SEQUENCE [LARGE SCALE GENOMIC DNA]</scope>
    <source>
        <strain evidence="1">FeB_12</strain>
    </source>
</reference>
<evidence type="ECO:0000313" key="1">
    <source>
        <dbReference type="EMBL" id="PWB75396.1"/>
    </source>
</evidence>
<gene>
    <name evidence="1" type="ORF">C3F09_02580</name>
</gene>
<dbReference type="EMBL" id="PQAP01000010">
    <property type="protein sequence ID" value="PWB75396.1"/>
    <property type="molecule type" value="Genomic_DNA"/>
</dbReference>
<proteinExistence type="predicted"/>
<dbReference type="Proteomes" id="UP000250918">
    <property type="component" value="Unassembled WGS sequence"/>
</dbReference>
<protein>
    <submittedName>
        <fullName evidence="1">Uncharacterized protein</fullName>
    </submittedName>
</protein>
<evidence type="ECO:0000313" key="2">
    <source>
        <dbReference type="Proteomes" id="UP000250918"/>
    </source>
</evidence>
<dbReference type="InterPro" id="IPR046534">
    <property type="entry name" value="DUF6599"/>
</dbReference>
<dbReference type="AlphaFoldDB" id="A0A855X3L7"/>
<accession>A0A855X3L7</accession>
<organism evidence="1 2">
    <name type="scientific">candidate division GN15 bacterium</name>
    <dbReference type="NCBI Taxonomy" id="2072418"/>
    <lineage>
        <taxon>Bacteria</taxon>
        <taxon>candidate division GN15</taxon>
    </lineage>
</organism>
<comment type="caution">
    <text evidence="1">The sequence shown here is derived from an EMBL/GenBank/DDBJ whole genome shotgun (WGS) entry which is preliminary data.</text>
</comment>
<sequence>MQRNPTILDSMKTRILLVMTFLLPAVFLAVPAQSEVPFAPGWTEAQEPQVFPKGRLYDYIDGGAELYEEFGVIKLTVCQYQKEQDELELLVYDMESPDAALGIYLMQAGTERPIAGIVARNSGSSSQVNAVRGKSFIQITSLSSSPAMQEPTIALCNQVMAAVPEGKPVSLLTMLPRDRLVAGSERLVHGPLAVRQVMRVFRANPLELGGSIWGAAAKYRIGTGAVETRLQVTYADTSAARTVFANLEQVVDSSFSLKASSTASRTFEDRTGNRLTAVIDGKHLILAYRSGTAIEN</sequence>